<keyword evidence="9" id="KW-0472">Membrane</keyword>
<dbReference type="CDD" id="cd11073">
    <property type="entry name" value="CYP76-like"/>
    <property type="match status" value="1"/>
</dbReference>
<evidence type="ECO:0000256" key="9">
    <source>
        <dbReference type="SAM" id="Phobius"/>
    </source>
</evidence>
<dbReference type="PRINTS" id="PR00463">
    <property type="entry name" value="EP450I"/>
</dbReference>
<dbReference type="Proteomes" id="UP001318860">
    <property type="component" value="Unassembled WGS sequence"/>
</dbReference>
<dbReference type="InterPro" id="IPR001128">
    <property type="entry name" value="Cyt_P450"/>
</dbReference>
<dbReference type="PROSITE" id="PS00086">
    <property type="entry name" value="CYTOCHROME_P450"/>
    <property type="match status" value="1"/>
</dbReference>
<keyword evidence="3 8" id="KW-0349">Heme</keyword>
<keyword evidence="9" id="KW-1133">Transmembrane helix</keyword>
<evidence type="ECO:0000256" key="4">
    <source>
        <dbReference type="ARBA" id="ARBA00022723"/>
    </source>
</evidence>
<protein>
    <recommendedName>
        <fullName evidence="12">Cytochrome P450</fullName>
    </recommendedName>
</protein>
<keyword evidence="6 8" id="KW-0408">Iron</keyword>
<accession>A0ABR0W0J6</accession>
<keyword evidence="5 8" id="KW-0560">Oxidoreductase</keyword>
<keyword evidence="9" id="KW-0812">Transmembrane</keyword>
<dbReference type="EMBL" id="JABTTQ020000348">
    <property type="protein sequence ID" value="KAK6140101.1"/>
    <property type="molecule type" value="Genomic_DNA"/>
</dbReference>
<name>A0ABR0W0J6_REHGL</name>
<comment type="caution">
    <text evidence="10">The sequence shown here is derived from an EMBL/GenBank/DDBJ whole genome shotgun (WGS) entry which is preliminary data.</text>
</comment>
<dbReference type="PRINTS" id="PR00385">
    <property type="entry name" value="P450"/>
</dbReference>
<dbReference type="InterPro" id="IPR017972">
    <property type="entry name" value="Cyt_P450_CS"/>
</dbReference>
<evidence type="ECO:0000256" key="1">
    <source>
        <dbReference type="ARBA" id="ARBA00004167"/>
    </source>
</evidence>
<evidence type="ECO:0000313" key="11">
    <source>
        <dbReference type="Proteomes" id="UP001318860"/>
    </source>
</evidence>
<dbReference type="Gene3D" id="1.10.630.10">
    <property type="entry name" value="Cytochrome P450"/>
    <property type="match status" value="1"/>
</dbReference>
<evidence type="ECO:0000256" key="5">
    <source>
        <dbReference type="ARBA" id="ARBA00023002"/>
    </source>
</evidence>
<dbReference type="PANTHER" id="PTHR47950">
    <property type="entry name" value="CYTOCHROME P450, FAMILY 76, SUBFAMILY C, POLYPEPTIDE 5-RELATED"/>
    <property type="match status" value="1"/>
</dbReference>
<dbReference type="PANTHER" id="PTHR47950:SF15">
    <property type="entry name" value="CYTOCHROME P450"/>
    <property type="match status" value="1"/>
</dbReference>
<gene>
    <name evidence="10" type="ORF">DH2020_026099</name>
</gene>
<feature type="transmembrane region" description="Helical" evidence="9">
    <location>
        <begin position="6"/>
        <end position="25"/>
    </location>
</feature>
<comment type="similarity">
    <text evidence="2 8">Belongs to the cytochrome P450 family.</text>
</comment>
<dbReference type="SUPFAM" id="SSF48264">
    <property type="entry name" value="Cytochrome P450"/>
    <property type="match status" value="1"/>
</dbReference>
<evidence type="ECO:0000256" key="7">
    <source>
        <dbReference type="ARBA" id="ARBA00023033"/>
    </source>
</evidence>
<evidence type="ECO:0000256" key="3">
    <source>
        <dbReference type="ARBA" id="ARBA00022617"/>
    </source>
</evidence>
<reference evidence="10 11" key="1">
    <citation type="journal article" date="2021" name="Comput. Struct. Biotechnol. J.">
        <title>De novo genome assembly of the potent medicinal plant Rehmannia glutinosa using nanopore technology.</title>
        <authorList>
            <person name="Ma L."/>
            <person name="Dong C."/>
            <person name="Song C."/>
            <person name="Wang X."/>
            <person name="Zheng X."/>
            <person name="Niu Y."/>
            <person name="Chen S."/>
            <person name="Feng W."/>
        </authorList>
    </citation>
    <scope>NUCLEOTIDE SEQUENCE [LARGE SCALE GENOMIC DNA]</scope>
    <source>
        <strain evidence="10">DH-2019</strain>
    </source>
</reference>
<evidence type="ECO:0000256" key="8">
    <source>
        <dbReference type="RuleBase" id="RU000461"/>
    </source>
</evidence>
<evidence type="ECO:0000256" key="6">
    <source>
        <dbReference type="ARBA" id="ARBA00023004"/>
    </source>
</evidence>
<proteinExistence type="inferred from homology"/>
<evidence type="ECO:0008006" key="12">
    <source>
        <dbReference type="Google" id="ProtNLM"/>
    </source>
</evidence>
<evidence type="ECO:0000313" key="10">
    <source>
        <dbReference type="EMBL" id="KAK6140101.1"/>
    </source>
</evidence>
<organism evidence="10 11">
    <name type="scientific">Rehmannia glutinosa</name>
    <name type="common">Chinese foxglove</name>
    <dbReference type="NCBI Taxonomy" id="99300"/>
    <lineage>
        <taxon>Eukaryota</taxon>
        <taxon>Viridiplantae</taxon>
        <taxon>Streptophyta</taxon>
        <taxon>Embryophyta</taxon>
        <taxon>Tracheophyta</taxon>
        <taxon>Spermatophyta</taxon>
        <taxon>Magnoliopsida</taxon>
        <taxon>eudicotyledons</taxon>
        <taxon>Gunneridae</taxon>
        <taxon>Pentapetalae</taxon>
        <taxon>asterids</taxon>
        <taxon>lamiids</taxon>
        <taxon>Lamiales</taxon>
        <taxon>Orobanchaceae</taxon>
        <taxon>Rehmannieae</taxon>
        <taxon>Rehmannia</taxon>
    </lineage>
</organism>
<keyword evidence="7 8" id="KW-0503">Monooxygenase</keyword>
<evidence type="ECO:0000256" key="2">
    <source>
        <dbReference type="ARBA" id="ARBA00010617"/>
    </source>
</evidence>
<dbReference type="InterPro" id="IPR002401">
    <property type="entry name" value="Cyt_P450_E_grp-I"/>
</dbReference>
<sequence length="514" mass="58466">MAWSFTLVSWMSGLCALTLFIKFMFKFKNGFSKVKPLPPGPPGWPLVGNLFDLGEIPHQTFYKLQAQYGPVLWLKIGAINTMVVQSAEAASELFKKCDLPFSDRKLPDSLTALGYNKGSLAIGAYSDYWRKLRRICTAEFLVHKRVNDSIPQRQKCIDDMIDWIKKDVAKSKENGGSGEIQLKWFLFVTSFNTIGNLAFSREVSIVESKLDTASEFFDALVLFLEWVGKPNLSDFFPFLRWMDPQRIRSNTGTALERLLGFIAGIVKERIEEKELGKEKKTKDFLDTLLEEGEFNEKGDDKLSLKNITIILLEMFFGGTETTSATIEWGMAELLCHPNTMKKIQDEIDRVVGRTWKVEENDLNNMPYLQATVKEIMRLHPALQMLLPRNAMEDTEFMGYLVPKNTQIFVNAWAIHRDPVAWPGPLSFKPERFLDSDIDNKGQHFQLIPFGSGRRSCLGMTLGHRMVSLGLASLLQTFDWKLADGANPEALDMREMMGLTLLKKVPLKVIPSPRE</sequence>
<keyword evidence="4 8" id="KW-0479">Metal-binding</keyword>
<dbReference type="InterPro" id="IPR036396">
    <property type="entry name" value="Cyt_P450_sf"/>
</dbReference>
<dbReference type="Pfam" id="PF00067">
    <property type="entry name" value="p450"/>
    <property type="match status" value="1"/>
</dbReference>
<keyword evidence="11" id="KW-1185">Reference proteome</keyword>
<comment type="subcellular location">
    <subcellularLocation>
        <location evidence="1">Membrane</location>
        <topology evidence="1">Single-pass membrane protein</topology>
    </subcellularLocation>
</comment>